<proteinExistence type="predicted"/>
<sequence length="63" mass="7402">MTSVIFLSRYSYYVFQQHITTIHQDGTAIAKKPKKATQIIFTVAYKQTKKNIPTDNDRLLFYD</sequence>
<dbReference type="Proteomes" id="UP000003544">
    <property type="component" value="Unassembled WGS sequence"/>
</dbReference>
<keyword evidence="2" id="KW-1185">Reference proteome</keyword>
<comment type="caution">
    <text evidence="1">The sequence shown here is derived from an EMBL/GenBank/DDBJ whole genome shotgun (WGS) entry which is preliminary data.</text>
</comment>
<accession>F5T303</accession>
<gene>
    <name evidence="1" type="ORF">MAMP_00904</name>
</gene>
<dbReference type="EMBL" id="AFIG01000003">
    <property type="protein sequence ID" value="EGL53360.1"/>
    <property type="molecule type" value="Genomic_DNA"/>
</dbReference>
<evidence type="ECO:0000313" key="1">
    <source>
        <dbReference type="EMBL" id="EGL53360.1"/>
    </source>
</evidence>
<reference evidence="1 2" key="1">
    <citation type="journal article" date="2011" name="J. Bacteriol.">
        <title>Draft genome sequence of Methylophaga aminisulfidivorans MP T.</title>
        <authorList>
            <person name="Han G.H."/>
            <person name="Kim W."/>
            <person name="Chun J."/>
            <person name="Kim S.W."/>
        </authorList>
    </citation>
    <scope>NUCLEOTIDE SEQUENCE [LARGE SCALE GENOMIC DNA]</scope>
    <source>
        <strain evidence="2">MP(T)</strain>
    </source>
</reference>
<dbReference type="AlphaFoldDB" id="F5T303"/>
<evidence type="ECO:0000313" key="2">
    <source>
        <dbReference type="Proteomes" id="UP000003544"/>
    </source>
</evidence>
<organism evidence="1 2">
    <name type="scientific">Methylophaga aminisulfidivorans MP</name>
    <dbReference type="NCBI Taxonomy" id="1026882"/>
    <lineage>
        <taxon>Bacteria</taxon>
        <taxon>Pseudomonadati</taxon>
        <taxon>Pseudomonadota</taxon>
        <taxon>Gammaproteobacteria</taxon>
        <taxon>Thiotrichales</taxon>
        <taxon>Piscirickettsiaceae</taxon>
        <taxon>Methylophaga</taxon>
    </lineage>
</organism>
<protein>
    <submittedName>
        <fullName evidence="1">Uncharacterized protein</fullName>
    </submittedName>
</protein>
<name>F5T303_9GAMM</name>